<keyword evidence="2" id="KW-1185">Reference proteome</keyword>
<name>A0A103Y9R9_CYNCS</name>
<dbReference type="EMBL" id="LEKV01001889">
    <property type="protein sequence ID" value="KVI05109.1"/>
    <property type="molecule type" value="Genomic_DNA"/>
</dbReference>
<accession>A0A103Y9R9</accession>
<evidence type="ECO:0000313" key="1">
    <source>
        <dbReference type="EMBL" id="KVI05109.1"/>
    </source>
</evidence>
<comment type="caution">
    <text evidence="1">The sequence shown here is derived from an EMBL/GenBank/DDBJ whole genome shotgun (WGS) entry which is preliminary data.</text>
</comment>
<sequence>MEGIDVLVFNKGHRGLVVFQGFTFKFWRYENEYERRNNIQEIDGKESSIIELHIWCCRASHLLVRTILIIWTGALENSKVSMCSCSTMGVGGILKR</sequence>
<evidence type="ECO:0000313" key="2">
    <source>
        <dbReference type="Proteomes" id="UP000243975"/>
    </source>
</evidence>
<gene>
    <name evidence="1" type="ORF">Ccrd_016562</name>
</gene>
<dbReference type="Proteomes" id="UP000243975">
    <property type="component" value="Unassembled WGS sequence"/>
</dbReference>
<dbReference type="Gramene" id="KVI05109">
    <property type="protein sequence ID" value="KVI05109"/>
    <property type="gene ID" value="Ccrd_016562"/>
</dbReference>
<proteinExistence type="predicted"/>
<reference evidence="1 2" key="1">
    <citation type="journal article" date="2016" name="Sci. Rep.">
        <title>The genome sequence of the outbreeding globe artichoke constructed de novo incorporating a phase-aware low-pass sequencing strategy of F1 progeny.</title>
        <authorList>
            <person name="Scaglione D."/>
            <person name="Reyes-Chin-Wo S."/>
            <person name="Acquadro A."/>
            <person name="Froenicke L."/>
            <person name="Portis E."/>
            <person name="Beitel C."/>
            <person name="Tirone M."/>
            <person name="Mauro R."/>
            <person name="Lo Monaco A."/>
            <person name="Mauromicale G."/>
            <person name="Faccioli P."/>
            <person name="Cattivelli L."/>
            <person name="Rieseberg L."/>
            <person name="Michelmore R."/>
            <person name="Lanteri S."/>
        </authorList>
    </citation>
    <scope>NUCLEOTIDE SEQUENCE [LARGE SCALE GENOMIC DNA]</scope>
    <source>
        <strain evidence="1">2C</strain>
    </source>
</reference>
<organism evidence="1 2">
    <name type="scientific">Cynara cardunculus var. scolymus</name>
    <name type="common">Globe artichoke</name>
    <name type="synonym">Cynara scolymus</name>
    <dbReference type="NCBI Taxonomy" id="59895"/>
    <lineage>
        <taxon>Eukaryota</taxon>
        <taxon>Viridiplantae</taxon>
        <taxon>Streptophyta</taxon>
        <taxon>Embryophyta</taxon>
        <taxon>Tracheophyta</taxon>
        <taxon>Spermatophyta</taxon>
        <taxon>Magnoliopsida</taxon>
        <taxon>eudicotyledons</taxon>
        <taxon>Gunneridae</taxon>
        <taxon>Pentapetalae</taxon>
        <taxon>asterids</taxon>
        <taxon>campanulids</taxon>
        <taxon>Asterales</taxon>
        <taxon>Asteraceae</taxon>
        <taxon>Carduoideae</taxon>
        <taxon>Cardueae</taxon>
        <taxon>Carduinae</taxon>
        <taxon>Cynara</taxon>
    </lineage>
</organism>
<dbReference type="AlphaFoldDB" id="A0A103Y9R9"/>
<protein>
    <submittedName>
        <fullName evidence="1">Uncharacterized protein</fullName>
    </submittedName>
</protein>